<sequence length="567" mass="68119">MLLGNRTRCREVTGPTPHSVAVRARVRSVRPADQLILERQKQEADRGKVLEFSRYQQNWGIKNSWLQSSERRFLGKAVQRHVEAAVRQQESRIEERRNRLRALLEVEEQELLQQLEETKETTAERQTRMRNKAEALRTRRETERQQLVSDRLEQVFRDQCEELRTLQSKRREQQVSVERAAQVRSRQEQQQRQQQEEKLFEELWEADRRAKDKREKTSERRQRQRNAEQLDVLRSQVEAAEQQKLRERELREEEARLRLQQQEMQKLQQQRQQQLKLRDQRTRRRELDLGFRLRMKRLAREQQEELELDMSILQQLLGQERDERQEAAQRKQVASESQCLCVCVCVVHDVAVIISVASFQVKAVNVPGPSVKLREEQRRYRQHLSDELHKQKREDEETELLIEEKLKETWTKREEQSQRQREARNRLMSEVMEARSLQIQHRLDLNSQRQAELTRDRDELNRALEEMRLKDEEDRRCQKQTCEEYQAQLRAQMEQQQHLRREERAQDQREYQQALARQQLYEQKKEQILSRPMSHTTAPHPFRRAEGSRSAPGSASGPAGLQGNEVL</sequence>
<evidence type="ECO:0000313" key="11">
    <source>
        <dbReference type="RefSeq" id="XP_055369400.1"/>
    </source>
</evidence>
<gene>
    <name evidence="11" type="primary">cfap53</name>
</gene>
<evidence type="ECO:0000256" key="6">
    <source>
        <dbReference type="ARBA" id="ARBA00033773"/>
    </source>
</evidence>
<evidence type="ECO:0000259" key="9">
    <source>
        <dbReference type="Pfam" id="PF13868"/>
    </source>
</evidence>
<evidence type="ECO:0000256" key="2">
    <source>
        <dbReference type="ARBA" id="ARBA00023054"/>
    </source>
</evidence>
<feature type="domain" description="Trichohyalin-plectin-homology" evidence="9">
    <location>
        <begin position="157"/>
        <end position="336"/>
    </location>
</feature>
<evidence type="ECO:0000256" key="4">
    <source>
        <dbReference type="ARBA" id="ARBA00023273"/>
    </source>
</evidence>
<keyword evidence="2 7" id="KW-0175">Coiled coil</keyword>
<feature type="region of interest" description="Disordered" evidence="8">
    <location>
        <begin position="117"/>
        <end position="142"/>
    </location>
</feature>
<comment type="subcellular location">
    <subcellularLocation>
        <location evidence="1">Cell projection</location>
        <location evidence="1">Cilium</location>
    </subcellularLocation>
</comment>
<dbReference type="OrthoDB" id="75950at2759"/>
<keyword evidence="10" id="KW-1185">Reference proteome</keyword>
<keyword evidence="4" id="KW-0966">Cell projection</keyword>
<dbReference type="AlphaFoldDB" id="A0A9W2Y682"/>
<organism evidence="10 11">
    <name type="scientific">Betta splendens</name>
    <name type="common">Siamese fighting fish</name>
    <dbReference type="NCBI Taxonomy" id="158456"/>
    <lineage>
        <taxon>Eukaryota</taxon>
        <taxon>Metazoa</taxon>
        <taxon>Chordata</taxon>
        <taxon>Craniata</taxon>
        <taxon>Vertebrata</taxon>
        <taxon>Euteleostomi</taxon>
        <taxon>Actinopterygii</taxon>
        <taxon>Neopterygii</taxon>
        <taxon>Teleostei</taxon>
        <taxon>Neoteleostei</taxon>
        <taxon>Acanthomorphata</taxon>
        <taxon>Anabantaria</taxon>
        <taxon>Anabantiformes</taxon>
        <taxon>Anabantoidei</taxon>
        <taxon>Osphronemidae</taxon>
        <taxon>Betta</taxon>
    </lineage>
</organism>
<accession>A0A9W2Y682</accession>
<feature type="compositionally biased region" description="Basic and acidic residues" evidence="8">
    <location>
        <begin position="497"/>
        <end position="510"/>
    </location>
</feature>
<evidence type="ECO:0000256" key="3">
    <source>
        <dbReference type="ARBA" id="ARBA00023069"/>
    </source>
</evidence>
<dbReference type="GeneID" id="114867342"/>
<name>A0A9W2Y682_BETSP</name>
<dbReference type="PANTHER" id="PTHR31183:SF1">
    <property type="entry name" value="CILIA- AND FLAGELLA-ASSOCIATED PROTEIN 53"/>
    <property type="match status" value="1"/>
</dbReference>
<dbReference type="PANTHER" id="PTHR31183">
    <property type="entry name" value="TRICHOPLEIN KERATIN FILAMENT-BINDING PROTEIN FAMILY MEMBER"/>
    <property type="match status" value="1"/>
</dbReference>
<evidence type="ECO:0000256" key="5">
    <source>
        <dbReference type="ARBA" id="ARBA00033747"/>
    </source>
</evidence>
<proteinExistence type="inferred from homology"/>
<evidence type="ECO:0000256" key="8">
    <source>
        <dbReference type="SAM" id="MobiDB-lite"/>
    </source>
</evidence>
<evidence type="ECO:0000313" key="10">
    <source>
        <dbReference type="Proteomes" id="UP000515150"/>
    </source>
</evidence>
<protein>
    <recommendedName>
        <fullName evidence="6">Cilia- and flagella-associated protein 53</fullName>
    </recommendedName>
</protein>
<reference evidence="11" key="1">
    <citation type="submission" date="2025-08" db="UniProtKB">
        <authorList>
            <consortium name="RefSeq"/>
        </authorList>
    </citation>
    <scope>IDENTIFICATION</scope>
</reference>
<comment type="similarity">
    <text evidence="5">Belongs to the CFAP53 family.</text>
</comment>
<dbReference type="InterPro" id="IPR043597">
    <property type="entry name" value="TPH_dom"/>
</dbReference>
<evidence type="ECO:0000256" key="1">
    <source>
        <dbReference type="ARBA" id="ARBA00004138"/>
    </source>
</evidence>
<dbReference type="RefSeq" id="XP_055369400.1">
    <property type="nucleotide sequence ID" value="XM_055513425.1"/>
</dbReference>
<feature type="region of interest" description="Disordered" evidence="8">
    <location>
        <begin position="522"/>
        <end position="567"/>
    </location>
</feature>
<feature type="region of interest" description="Disordered" evidence="8">
    <location>
        <begin position="493"/>
        <end position="512"/>
    </location>
</feature>
<dbReference type="Proteomes" id="UP000515150">
    <property type="component" value="Chromosome 12"/>
</dbReference>
<dbReference type="GO" id="GO:0005929">
    <property type="term" value="C:cilium"/>
    <property type="evidence" value="ECO:0007669"/>
    <property type="project" value="UniProtKB-SubCell"/>
</dbReference>
<feature type="compositionally biased region" description="Low complexity" evidence="8">
    <location>
        <begin position="548"/>
        <end position="559"/>
    </location>
</feature>
<dbReference type="Pfam" id="PF13868">
    <property type="entry name" value="TPH"/>
    <property type="match status" value="1"/>
</dbReference>
<feature type="coiled-coil region" evidence="7">
    <location>
        <begin position="223"/>
        <end position="323"/>
    </location>
</feature>
<evidence type="ECO:0000256" key="7">
    <source>
        <dbReference type="SAM" id="Coils"/>
    </source>
</evidence>
<dbReference type="InterPro" id="IPR043596">
    <property type="entry name" value="CFAP53/TCHP"/>
</dbReference>
<dbReference type="CTD" id="220136"/>
<keyword evidence="11" id="KW-0282">Flagellum</keyword>
<keyword evidence="3" id="KW-0969">Cilium</keyword>